<gene>
    <name evidence="2" type="ORF">EVAR_39850_1</name>
</gene>
<dbReference type="Proteomes" id="UP000299102">
    <property type="component" value="Unassembled WGS sequence"/>
</dbReference>
<evidence type="ECO:0000313" key="2">
    <source>
        <dbReference type="EMBL" id="GBP53696.1"/>
    </source>
</evidence>
<organism evidence="2 3">
    <name type="scientific">Eumeta variegata</name>
    <name type="common">Bagworm moth</name>
    <name type="synonym">Eumeta japonica</name>
    <dbReference type="NCBI Taxonomy" id="151549"/>
    <lineage>
        <taxon>Eukaryota</taxon>
        <taxon>Metazoa</taxon>
        <taxon>Ecdysozoa</taxon>
        <taxon>Arthropoda</taxon>
        <taxon>Hexapoda</taxon>
        <taxon>Insecta</taxon>
        <taxon>Pterygota</taxon>
        <taxon>Neoptera</taxon>
        <taxon>Endopterygota</taxon>
        <taxon>Lepidoptera</taxon>
        <taxon>Glossata</taxon>
        <taxon>Ditrysia</taxon>
        <taxon>Tineoidea</taxon>
        <taxon>Psychidae</taxon>
        <taxon>Oiketicinae</taxon>
        <taxon>Eumeta</taxon>
    </lineage>
</organism>
<feature type="compositionally biased region" description="Basic and acidic residues" evidence="1">
    <location>
        <begin position="176"/>
        <end position="189"/>
    </location>
</feature>
<protein>
    <submittedName>
        <fullName evidence="2">Uncharacterized protein</fullName>
    </submittedName>
</protein>
<feature type="region of interest" description="Disordered" evidence="1">
    <location>
        <begin position="176"/>
        <end position="195"/>
    </location>
</feature>
<comment type="caution">
    <text evidence="2">The sequence shown here is derived from an EMBL/GenBank/DDBJ whole genome shotgun (WGS) entry which is preliminary data.</text>
</comment>
<sequence length="259" mass="28011">MIQNAMRIDRFQSVLCLKFDLNIEPEPSLNLETTSEFHADLNESPIPRRITDYGLIKKEPSGPNGDAVCETRAGGAGGAGETRAAGGAAPAPSVPTTPCYRLPFAPRRSVNGPAIALAKTSPWIATERNRIAAIVYIGFDIQRGPKTESDVIAFGTKIKNANNNNTAYDINIRVPSDKTKEGAPSRVETESQTVATPTDGLRIRCSTSKTFNPEIIQAKAKQNSILVPSRALVRLYISYLFPPAPDGRTGNPHSRPSIR</sequence>
<keyword evidence="3" id="KW-1185">Reference proteome</keyword>
<dbReference type="AlphaFoldDB" id="A0A4C1WQD7"/>
<evidence type="ECO:0000313" key="3">
    <source>
        <dbReference type="Proteomes" id="UP000299102"/>
    </source>
</evidence>
<name>A0A4C1WQD7_EUMVA</name>
<proteinExistence type="predicted"/>
<accession>A0A4C1WQD7</accession>
<evidence type="ECO:0000256" key="1">
    <source>
        <dbReference type="SAM" id="MobiDB-lite"/>
    </source>
</evidence>
<reference evidence="2 3" key="1">
    <citation type="journal article" date="2019" name="Commun. Biol.">
        <title>The bagworm genome reveals a unique fibroin gene that provides high tensile strength.</title>
        <authorList>
            <person name="Kono N."/>
            <person name="Nakamura H."/>
            <person name="Ohtoshi R."/>
            <person name="Tomita M."/>
            <person name="Numata K."/>
            <person name="Arakawa K."/>
        </authorList>
    </citation>
    <scope>NUCLEOTIDE SEQUENCE [LARGE SCALE GENOMIC DNA]</scope>
</reference>
<dbReference type="EMBL" id="BGZK01000632">
    <property type="protein sequence ID" value="GBP53696.1"/>
    <property type="molecule type" value="Genomic_DNA"/>
</dbReference>